<feature type="coiled-coil region" evidence="2">
    <location>
        <begin position="51"/>
        <end position="78"/>
    </location>
</feature>
<dbReference type="SUPFAM" id="SSF52833">
    <property type="entry name" value="Thioredoxin-like"/>
    <property type="match status" value="1"/>
</dbReference>
<dbReference type="AlphaFoldDB" id="A0A6A6TQ82"/>
<keyword evidence="2" id="KW-0175">Coiled coil</keyword>
<feature type="signal peptide" evidence="4">
    <location>
        <begin position="1"/>
        <end position="27"/>
    </location>
</feature>
<organism evidence="6 7">
    <name type="scientific">Lophiostoma macrostomum CBS 122681</name>
    <dbReference type="NCBI Taxonomy" id="1314788"/>
    <lineage>
        <taxon>Eukaryota</taxon>
        <taxon>Fungi</taxon>
        <taxon>Dikarya</taxon>
        <taxon>Ascomycota</taxon>
        <taxon>Pezizomycotina</taxon>
        <taxon>Dothideomycetes</taxon>
        <taxon>Pleosporomycetidae</taxon>
        <taxon>Pleosporales</taxon>
        <taxon>Lophiostomataceae</taxon>
        <taxon>Lophiostoma</taxon>
    </lineage>
</organism>
<evidence type="ECO:0000256" key="2">
    <source>
        <dbReference type="SAM" id="Coils"/>
    </source>
</evidence>
<reference evidence="6" key="1">
    <citation type="journal article" date="2020" name="Stud. Mycol.">
        <title>101 Dothideomycetes genomes: a test case for predicting lifestyles and emergence of pathogens.</title>
        <authorList>
            <person name="Haridas S."/>
            <person name="Albert R."/>
            <person name="Binder M."/>
            <person name="Bloem J."/>
            <person name="Labutti K."/>
            <person name="Salamov A."/>
            <person name="Andreopoulos B."/>
            <person name="Baker S."/>
            <person name="Barry K."/>
            <person name="Bills G."/>
            <person name="Bluhm B."/>
            <person name="Cannon C."/>
            <person name="Castanera R."/>
            <person name="Culley D."/>
            <person name="Daum C."/>
            <person name="Ezra D."/>
            <person name="Gonzalez J."/>
            <person name="Henrissat B."/>
            <person name="Kuo A."/>
            <person name="Liang C."/>
            <person name="Lipzen A."/>
            <person name="Lutzoni F."/>
            <person name="Magnuson J."/>
            <person name="Mondo S."/>
            <person name="Nolan M."/>
            <person name="Ohm R."/>
            <person name="Pangilinan J."/>
            <person name="Park H.-J."/>
            <person name="Ramirez L."/>
            <person name="Alfaro M."/>
            <person name="Sun H."/>
            <person name="Tritt A."/>
            <person name="Yoshinaga Y."/>
            <person name="Zwiers L.-H."/>
            <person name="Turgeon B."/>
            <person name="Goodwin S."/>
            <person name="Spatafora J."/>
            <person name="Crous P."/>
            <person name="Grigoriev I."/>
        </authorList>
    </citation>
    <scope>NUCLEOTIDE SEQUENCE</scope>
    <source>
        <strain evidence="6">CBS 122681</strain>
    </source>
</reference>
<proteinExistence type="inferred from homology"/>
<dbReference type="OrthoDB" id="423313at2759"/>
<evidence type="ECO:0000256" key="3">
    <source>
        <dbReference type="SAM" id="MobiDB-lite"/>
    </source>
</evidence>
<protein>
    <submittedName>
        <fullName evidence="6">Glutaredoxin</fullName>
    </submittedName>
</protein>
<evidence type="ECO:0000259" key="5">
    <source>
        <dbReference type="Pfam" id="PF00462"/>
    </source>
</evidence>
<feature type="chain" id="PRO_5025631175" evidence="4">
    <location>
        <begin position="28"/>
        <end position="266"/>
    </location>
</feature>
<dbReference type="InterPro" id="IPR014025">
    <property type="entry name" value="Glutaredoxin_subgr"/>
</dbReference>
<dbReference type="GO" id="GO:0034599">
    <property type="term" value="P:cellular response to oxidative stress"/>
    <property type="evidence" value="ECO:0007669"/>
    <property type="project" value="TreeGrafter"/>
</dbReference>
<dbReference type="PANTHER" id="PTHR45694:SF5">
    <property type="entry name" value="GLUTAREDOXIN 2"/>
    <property type="match status" value="1"/>
</dbReference>
<dbReference type="NCBIfam" id="TIGR02180">
    <property type="entry name" value="GRX_euk"/>
    <property type="match status" value="1"/>
</dbReference>
<evidence type="ECO:0000313" key="7">
    <source>
        <dbReference type="Proteomes" id="UP000799324"/>
    </source>
</evidence>
<dbReference type="FunFam" id="3.40.30.10:FF:000093">
    <property type="entry name" value="Glutaredoxin 2"/>
    <property type="match status" value="1"/>
</dbReference>
<dbReference type="PRINTS" id="PR00160">
    <property type="entry name" value="GLUTAREDOXIN"/>
</dbReference>
<comment type="similarity">
    <text evidence="1">Belongs to the glutaredoxin family. Monothiol subfamily.</text>
</comment>
<dbReference type="GO" id="GO:0005801">
    <property type="term" value="C:cis-Golgi network"/>
    <property type="evidence" value="ECO:0007669"/>
    <property type="project" value="UniProtKB-ARBA"/>
</dbReference>
<gene>
    <name evidence="6" type="ORF">K491DRAFT_588167</name>
</gene>
<feature type="region of interest" description="Disordered" evidence="3">
    <location>
        <begin position="247"/>
        <end position="266"/>
    </location>
</feature>
<dbReference type="Gene3D" id="3.40.30.10">
    <property type="entry name" value="Glutaredoxin"/>
    <property type="match status" value="1"/>
</dbReference>
<dbReference type="GO" id="GO:0004362">
    <property type="term" value="F:glutathione-disulfide reductase (NADPH) activity"/>
    <property type="evidence" value="ECO:0007669"/>
    <property type="project" value="UniProtKB-ARBA"/>
</dbReference>
<dbReference type="InterPro" id="IPR036249">
    <property type="entry name" value="Thioredoxin-like_sf"/>
</dbReference>
<evidence type="ECO:0000313" key="6">
    <source>
        <dbReference type="EMBL" id="KAF2661068.1"/>
    </source>
</evidence>
<dbReference type="PROSITE" id="PS51354">
    <property type="entry name" value="GLUTAREDOXIN_2"/>
    <property type="match status" value="1"/>
</dbReference>
<name>A0A6A6TQ82_9PLEO</name>
<dbReference type="InterPro" id="IPR011899">
    <property type="entry name" value="Glutaredoxin_euk/vir"/>
</dbReference>
<dbReference type="CDD" id="cd03419">
    <property type="entry name" value="GRX_GRXh_1_2_like"/>
    <property type="match status" value="1"/>
</dbReference>
<accession>A0A6A6TQ82</accession>
<dbReference type="Pfam" id="PF00462">
    <property type="entry name" value="Glutaredoxin"/>
    <property type="match status" value="1"/>
</dbReference>
<dbReference type="Proteomes" id="UP000799324">
    <property type="component" value="Unassembled WGS sequence"/>
</dbReference>
<feature type="domain" description="Glutaredoxin" evidence="5">
    <location>
        <begin position="153"/>
        <end position="218"/>
    </location>
</feature>
<dbReference type="GO" id="GO:0005796">
    <property type="term" value="C:Golgi lumen"/>
    <property type="evidence" value="ECO:0007669"/>
    <property type="project" value="TreeGrafter"/>
</dbReference>
<feature type="region of interest" description="Disordered" evidence="3">
    <location>
        <begin position="103"/>
        <end position="137"/>
    </location>
</feature>
<keyword evidence="7" id="KW-1185">Reference proteome</keyword>
<evidence type="ECO:0000256" key="4">
    <source>
        <dbReference type="SAM" id="SignalP"/>
    </source>
</evidence>
<dbReference type="InterPro" id="IPR002109">
    <property type="entry name" value="Glutaredoxin"/>
</dbReference>
<sequence length="266" mass="29371">MPSQRRMRVFALLVVLVVIITLYMTDSAHQTRSSDFYKKTQDLLQSKEYEKAAKQRDADDVDSRLKAAEEAAKKAANDKSQKYFDSVDGGADGKSVAGRVMMNQQDGDSKKMQGVAGVGGRPRDREGQKASKETQEEHEVEVELNAILKKSPIIIFSKTYCPYSKKAKHILLETYKITPPPYVVELDEHPFGPQLQATLGEMTGRKTVPNVLLMGKSIGGGDDIAALHESNTLLDTVKSMGGTRITEASLRGSSSSTSEMRRKRMV</sequence>
<feature type="compositionally biased region" description="Basic and acidic residues" evidence="3">
    <location>
        <begin position="121"/>
        <end position="137"/>
    </location>
</feature>
<dbReference type="GO" id="GO:0000324">
    <property type="term" value="C:fungal-type vacuole"/>
    <property type="evidence" value="ECO:0007669"/>
    <property type="project" value="TreeGrafter"/>
</dbReference>
<keyword evidence="4" id="KW-0732">Signal</keyword>
<dbReference type="PANTHER" id="PTHR45694">
    <property type="entry name" value="GLUTAREDOXIN 2"/>
    <property type="match status" value="1"/>
</dbReference>
<dbReference type="EMBL" id="MU004296">
    <property type="protein sequence ID" value="KAF2661068.1"/>
    <property type="molecule type" value="Genomic_DNA"/>
</dbReference>
<evidence type="ECO:0000256" key="1">
    <source>
        <dbReference type="ARBA" id="ARBA00009630"/>
    </source>
</evidence>